<comment type="caution">
    <text evidence="2">The sequence shown here is derived from an EMBL/GenBank/DDBJ whole genome shotgun (WGS) entry which is preliminary data.</text>
</comment>
<evidence type="ECO:0000313" key="3">
    <source>
        <dbReference type="Proteomes" id="UP001140091"/>
    </source>
</evidence>
<keyword evidence="3" id="KW-1185">Reference proteome</keyword>
<dbReference type="PANTHER" id="PTHR33840:SF2">
    <property type="entry name" value="TLE1 PHOSPHOLIPASE DOMAIN-CONTAINING PROTEIN"/>
    <property type="match status" value="1"/>
</dbReference>
<dbReference type="Proteomes" id="UP001140091">
    <property type="component" value="Unassembled WGS sequence"/>
</dbReference>
<dbReference type="EMBL" id="JANBPK010001193">
    <property type="protein sequence ID" value="KAJ2925185.1"/>
    <property type="molecule type" value="Genomic_DNA"/>
</dbReference>
<dbReference type="OrthoDB" id="3162439at2759"/>
<dbReference type="AlphaFoldDB" id="A0A9W8IYW7"/>
<dbReference type="Pfam" id="PF09994">
    <property type="entry name" value="T6SS_Tle1-like_cat"/>
    <property type="match status" value="1"/>
</dbReference>
<feature type="domain" description="T6SS Phospholipase effector Tle1-like catalytic" evidence="1">
    <location>
        <begin position="135"/>
        <end position="279"/>
    </location>
</feature>
<dbReference type="InterPro" id="IPR018712">
    <property type="entry name" value="Tle1-like_cat"/>
</dbReference>
<organism evidence="2 3">
    <name type="scientific">Candolleomyces eurysporus</name>
    <dbReference type="NCBI Taxonomy" id="2828524"/>
    <lineage>
        <taxon>Eukaryota</taxon>
        <taxon>Fungi</taxon>
        <taxon>Dikarya</taxon>
        <taxon>Basidiomycota</taxon>
        <taxon>Agaricomycotina</taxon>
        <taxon>Agaricomycetes</taxon>
        <taxon>Agaricomycetidae</taxon>
        <taxon>Agaricales</taxon>
        <taxon>Agaricineae</taxon>
        <taxon>Psathyrellaceae</taxon>
        <taxon>Candolleomyces</taxon>
    </lineage>
</organism>
<evidence type="ECO:0000313" key="2">
    <source>
        <dbReference type="EMBL" id="KAJ2925185.1"/>
    </source>
</evidence>
<reference evidence="2" key="1">
    <citation type="submission" date="2022-06" db="EMBL/GenBank/DDBJ databases">
        <title>Genome Sequence of Candolleomyces eurysporus.</title>
        <authorList>
            <person name="Buettner E."/>
        </authorList>
    </citation>
    <scope>NUCLEOTIDE SEQUENCE</scope>
    <source>
        <strain evidence="2">VTCC 930004</strain>
    </source>
</reference>
<gene>
    <name evidence="2" type="ORF">H1R20_g11920</name>
</gene>
<sequence>MASNICHIQESSGRSTAETLVERREFSIDHKSFKTPQAAKPIHKTQTLPPVIPPTHQNRTLVLCFDGTGDQFDGDNSNVVQFVSLLMKEDHDKQLVYYQTGIGTYTAKNRTISPLISQLQRILNTMFADTIDAHIMGFSRGAYTARCLASMLYIVGLLPPNNSEQVSFAYTIFRRNDDFGRKQADDFKRAFSTTVNIEFLGVWDTVGSVGFIPEKPPFTTSTAFIKTYRHAMSLDERRAKFQANPWNKHLSVEEEPEVPTSSSRPPTDIKEVWFAGCHSGPAAMLDSEEHEELKDALSPIYDRMNIRKWWWLLEYIPLPLRRVRNGQITTRLGFNLGKPRVVESPILHRSVKMRMEAKYTYKKYEPEAKLPDSEKPTWVD</sequence>
<protein>
    <recommendedName>
        <fullName evidence="1">T6SS Phospholipase effector Tle1-like catalytic domain-containing protein</fullName>
    </recommendedName>
</protein>
<feature type="non-terminal residue" evidence="2">
    <location>
        <position position="1"/>
    </location>
</feature>
<name>A0A9W8IYW7_9AGAR</name>
<evidence type="ECO:0000259" key="1">
    <source>
        <dbReference type="Pfam" id="PF09994"/>
    </source>
</evidence>
<accession>A0A9W8IYW7</accession>
<proteinExistence type="predicted"/>
<dbReference type="InterPro" id="IPR029058">
    <property type="entry name" value="AB_hydrolase_fold"/>
</dbReference>
<dbReference type="SUPFAM" id="SSF53474">
    <property type="entry name" value="alpha/beta-Hydrolases"/>
    <property type="match status" value="1"/>
</dbReference>
<dbReference type="PANTHER" id="PTHR33840">
    <property type="match status" value="1"/>
</dbReference>